<sequence length="134" mass="15868">MDFVTNSSSTCFVIIVDEELKFDEFINVIGIKNDSSFRDIYESLFYAFKDNLEPAREFINTCRWRQDGESVEDFISRMYPPKTLEKFKEAEQKGKKVFMGWLSSENNVIESFFCTDYFIIDSKNIYIDYSVDGW</sequence>
<dbReference type="EMBL" id="QPIZ01000048">
    <property type="protein sequence ID" value="RCW23449.1"/>
    <property type="molecule type" value="Genomic_DNA"/>
</dbReference>
<accession>A0A368UIX5</accession>
<name>A0A368UIX5_9BACT</name>
<comment type="caution">
    <text evidence="1">The sequence shown here is derived from an EMBL/GenBank/DDBJ whole genome shotgun (WGS) entry which is preliminary data.</text>
</comment>
<protein>
    <submittedName>
        <fullName evidence="1">Uncharacterized protein</fullName>
    </submittedName>
</protein>
<dbReference type="Proteomes" id="UP000252733">
    <property type="component" value="Unassembled WGS sequence"/>
</dbReference>
<proteinExistence type="predicted"/>
<organism evidence="1 2">
    <name type="scientific">Marinilabilia salmonicolor</name>
    <dbReference type="NCBI Taxonomy" id="989"/>
    <lineage>
        <taxon>Bacteria</taxon>
        <taxon>Pseudomonadati</taxon>
        <taxon>Bacteroidota</taxon>
        <taxon>Bacteroidia</taxon>
        <taxon>Marinilabiliales</taxon>
        <taxon>Marinilabiliaceae</taxon>
        <taxon>Marinilabilia</taxon>
    </lineage>
</organism>
<gene>
    <name evidence="1" type="ORF">DFO77_1484</name>
</gene>
<keyword evidence="2" id="KW-1185">Reference proteome</keyword>
<reference evidence="1 2" key="1">
    <citation type="submission" date="2018-07" db="EMBL/GenBank/DDBJ databases">
        <title>Freshwater and sediment microbial communities from various areas in North America, analyzing microbe dynamics in response to fracking.</title>
        <authorList>
            <person name="Lamendella R."/>
        </authorList>
    </citation>
    <scope>NUCLEOTIDE SEQUENCE [LARGE SCALE GENOMIC DNA]</scope>
    <source>
        <strain evidence="1 2">160A</strain>
    </source>
</reference>
<dbReference type="AlphaFoldDB" id="A0A368UIX5"/>
<evidence type="ECO:0000313" key="2">
    <source>
        <dbReference type="Proteomes" id="UP000252733"/>
    </source>
</evidence>
<evidence type="ECO:0000313" key="1">
    <source>
        <dbReference type="EMBL" id="RCW23449.1"/>
    </source>
</evidence>